<sequence length="392" mass="43876">MVEAQAEGEAAVIEDILQHAPSSFLKFLSENDINKDVYKVVDLPRFVRVNTALNEAEWPTELDLQEQLETDVWPIPDFFGFYAFKPHGRRLMDCEAYKTNKIFGMDISSALAVAALDIQPDDHILDLCCAPGAKLCMMSNLLGREGAGTITGVDVSAHRIATCRKLLKRYQVGDRCRLFHGDGTKFHVHAPIQSARHIKAIGARTNGQAEPNDATFPQSTAGSVKPYWAPRLLRFDPQVSGSEALYDKVVVDAECTHDGSIQHIIKYSKNGWKDFENNFMDANRLDNLTSLQRNLMANGWKMLKRGAIMVYSTCSLSIAQNEENVYWFLQHHPDASLHVVPTLAGFTSGHIKTVPNMMEDDQVMNEIKSKCVRFDPIASRTSGLFIARFLKA</sequence>
<name>A0A261Y2M7_9FUNG</name>
<protein>
    <recommendedName>
        <fullName evidence="6">SAM-dependent MTase RsmB/NOP-type domain-containing protein</fullName>
    </recommendedName>
</protein>
<reference evidence="7 8" key="1">
    <citation type="journal article" date="2017" name="Mycologia">
        <title>Bifiguratus adelaidae, gen. et sp. nov., a new member of Mucoromycotina in endophytic and soil-dwelling habitats.</title>
        <authorList>
            <person name="Torres-Cruz T.J."/>
            <person name="Billingsley Tobias T.L."/>
            <person name="Almatruk M."/>
            <person name="Hesse C."/>
            <person name="Kuske C.R."/>
            <person name="Desiro A."/>
            <person name="Benucci G.M."/>
            <person name="Bonito G."/>
            <person name="Stajich J.E."/>
            <person name="Dunlap C."/>
            <person name="Arnold A.E."/>
            <person name="Porras-Alfaro A."/>
        </authorList>
    </citation>
    <scope>NUCLEOTIDE SEQUENCE [LARGE SCALE GENOMIC DNA]</scope>
    <source>
        <strain evidence="7 8">AZ0501</strain>
    </source>
</reference>
<evidence type="ECO:0000256" key="5">
    <source>
        <dbReference type="PROSITE-ProRule" id="PRU01023"/>
    </source>
</evidence>
<evidence type="ECO:0000313" key="7">
    <source>
        <dbReference type="EMBL" id="OZJ04754.1"/>
    </source>
</evidence>
<dbReference type="AlphaFoldDB" id="A0A261Y2M7"/>
<dbReference type="GO" id="GO:0003723">
    <property type="term" value="F:RNA binding"/>
    <property type="evidence" value="ECO:0007669"/>
    <property type="project" value="UniProtKB-UniRule"/>
</dbReference>
<keyword evidence="8" id="KW-1185">Reference proteome</keyword>
<feature type="binding site" evidence="5">
    <location>
        <position position="252"/>
    </location>
    <ligand>
        <name>S-adenosyl-L-methionine</name>
        <dbReference type="ChEBI" id="CHEBI:59789"/>
    </ligand>
</feature>
<dbReference type="InterPro" id="IPR029063">
    <property type="entry name" value="SAM-dependent_MTases_sf"/>
</dbReference>
<dbReference type="GO" id="GO:0008173">
    <property type="term" value="F:RNA methyltransferase activity"/>
    <property type="evidence" value="ECO:0007669"/>
    <property type="project" value="InterPro"/>
</dbReference>
<dbReference type="InterPro" id="IPR023267">
    <property type="entry name" value="RCMT"/>
</dbReference>
<dbReference type="PRINTS" id="PR02010">
    <property type="entry name" value="RCMT9"/>
</dbReference>
<dbReference type="InterPro" id="IPR001678">
    <property type="entry name" value="MeTrfase_RsmB-F_NOP2_dom"/>
</dbReference>
<dbReference type="EMBL" id="MVBO01000030">
    <property type="protein sequence ID" value="OZJ04754.1"/>
    <property type="molecule type" value="Genomic_DNA"/>
</dbReference>
<accession>A0A261Y2M7</accession>
<dbReference type="PANTHER" id="PTHR22807">
    <property type="entry name" value="NOP2 YEAST -RELATED NOL1/NOP2/FMU SUN DOMAIN-CONTAINING"/>
    <property type="match status" value="1"/>
</dbReference>
<organism evidence="7 8">
    <name type="scientific">Bifiguratus adelaidae</name>
    <dbReference type="NCBI Taxonomy" id="1938954"/>
    <lineage>
        <taxon>Eukaryota</taxon>
        <taxon>Fungi</taxon>
        <taxon>Fungi incertae sedis</taxon>
        <taxon>Mucoromycota</taxon>
        <taxon>Mucoromycotina</taxon>
        <taxon>Endogonomycetes</taxon>
        <taxon>Endogonales</taxon>
        <taxon>Endogonales incertae sedis</taxon>
        <taxon>Bifiguratus</taxon>
    </lineage>
</organism>
<evidence type="ECO:0000256" key="3">
    <source>
        <dbReference type="ARBA" id="ARBA00022691"/>
    </source>
</evidence>
<dbReference type="CDD" id="cd02440">
    <property type="entry name" value="AdoMet_MTases"/>
    <property type="match status" value="1"/>
</dbReference>
<dbReference type="InterPro" id="IPR049560">
    <property type="entry name" value="MeTrfase_RsmB-F_NOP2_cat"/>
</dbReference>
<dbReference type="Pfam" id="PF01189">
    <property type="entry name" value="Methyltr_RsmB-F"/>
    <property type="match status" value="2"/>
</dbReference>
<evidence type="ECO:0000256" key="2">
    <source>
        <dbReference type="ARBA" id="ARBA00022679"/>
    </source>
</evidence>
<comment type="caution">
    <text evidence="7">The sequence shown here is derived from an EMBL/GenBank/DDBJ whole genome shotgun (WGS) entry which is preliminary data.</text>
</comment>
<keyword evidence="3 5" id="KW-0949">S-adenosyl-L-methionine</keyword>
<evidence type="ECO:0000256" key="1">
    <source>
        <dbReference type="ARBA" id="ARBA00022603"/>
    </source>
</evidence>
<dbReference type="PRINTS" id="PR02008">
    <property type="entry name" value="RCMTFAMILY"/>
</dbReference>
<comment type="similarity">
    <text evidence="5">Belongs to the class I-like SAM-binding methyltransferase superfamily. RsmB/NOP family.</text>
</comment>
<dbReference type="Proteomes" id="UP000242875">
    <property type="component" value="Unassembled WGS sequence"/>
</dbReference>
<dbReference type="SUPFAM" id="SSF53335">
    <property type="entry name" value="S-adenosyl-L-methionine-dependent methyltransferases"/>
    <property type="match status" value="1"/>
</dbReference>
<keyword evidence="1 5" id="KW-0489">Methyltransferase</keyword>
<dbReference type="Gene3D" id="3.40.50.150">
    <property type="entry name" value="Vaccinia Virus protein VP39"/>
    <property type="match status" value="1"/>
</dbReference>
<gene>
    <name evidence="7" type="ORF">BZG36_01834</name>
</gene>
<keyword evidence="4 5" id="KW-0694">RNA-binding</keyword>
<feature type="domain" description="SAM-dependent MTase RsmB/NOP-type" evidence="6">
    <location>
        <begin position="35"/>
        <end position="392"/>
    </location>
</feature>
<evidence type="ECO:0000256" key="4">
    <source>
        <dbReference type="ARBA" id="ARBA00022884"/>
    </source>
</evidence>
<feature type="binding site" evidence="5">
    <location>
        <position position="154"/>
    </location>
    <ligand>
        <name>S-adenosyl-L-methionine</name>
        <dbReference type="ChEBI" id="CHEBI:59789"/>
    </ligand>
</feature>
<feature type="binding site" evidence="5">
    <location>
        <position position="182"/>
    </location>
    <ligand>
        <name>S-adenosyl-L-methionine</name>
        <dbReference type="ChEBI" id="CHEBI:59789"/>
    </ligand>
</feature>
<evidence type="ECO:0000313" key="8">
    <source>
        <dbReference type="Proteomes" id="UP000242875"/>
    </source>
</evidence>
<keyword evidence="2 5" id="KW-0808">Transferase</keyword>
<feature type="active site" description="Nucleophile" evidence="5">
    <location>
        <position position="314"/>
    </location>
</feature>
<dbReference type="PROSITE" id="PS51686">
    <property type="entry name" value="SAM_MT_RSMB_NOP"/>
    <property type="match status" value="1"/>
</dbReference>
<proteinExistence type="inferred from homology"/>
<evidence type="ECO:0000259" key="6">
    <source>
        <dbReference type="PROSITE" id="PS51686"/>
    </source>
</evidence>
<dbReference type="GO" id="GO:0001510">
    <property type="term" value="P:RNA methylation"/>
    <property type="evidence" value="ECO:0007669"/>
    <property type="project" value="InterPro"/>
</dbReference>
<dbReference type="OrthoDB" id="6093671at2759"/>
<dbReference type="PANTHER" id="PTHR22807:SF16">
    <property type="entry name" value="SAM-DEPENDENT MTASE RSMB_NOP-TYPE DOMAIN-CONTAINING PROTEIN"/>
    <property type="match status" value="1"/>
</dbReference>
<dbReference type="InterPro" id="IPR023269">
    <property type="entry name" value="RCMT_subfamily_9"/>
</dbReference>
<comment type="caution">
    <text evidence="5">Lacks conserved residue(s) required for the propagation of feature annotation.</text>
</comment>